<gene>
    <name evidence="1" type="ORF">Taro_001789</name>
</gene>
<proteinExistence type="predicted"/>
<evidence type="ECO:0000313" key="2">
    <source>
        <dbReference type="Proteomes" id="UP000652761"/>
    </source>
</evidence>
<reference evidence="1" key="1">
    <citation type="submission" date="2017-07" db="EMBL/GenBank/DDBJ databases">
        <title>Taro Niue Genome Assembly and Annotation.</title>
        <authorList>
            <person name="Atibalentja N."/>
            <person name="Keating K."/>
            <person name="Fields C.J."/>
        </authorList>
    </citation>
    <scope>NUCLEOTIDE SEQUENCE</scope>
    <source>
        <strain evidence="1">Niue_2</strain>
        <tissue evidence="1">Leaf</tissue>
    </source>
</reference>
<accession>A0A843TEQ8</accession>
<sequence length="144" mass="15628">GRVEKFLAAGEAGDPHTKPFFFPIVSTATCTDHHLEVNQRLHLTYMCCSGRASSVDTTWTSVDTLSQNSSEGVLGRSLVSTLLDLVSTLPDQFCPKGTLITLSLNYNGSQPVASYARHCGWTYSGPTKCSSGWKSGCSCKEWSR</sequence>
<protein>
    <submittedName>
        <fullName evidence="1">Uncharacterized protein</fullName>
    </submittedName>
</protein>
<name>A0A843TEQ8_COLES</name>
<dbReference type="EMBL" id="NMUH01000039">
    <property type="protein sequence ID" value="MQL69525.1"/>
    <property type="molecule type" value="Genomic_DNA"/>
</dbReference>
<dbReference type="AlphaFoldDB" id="A0A843TEQ8"/>
<dbReference type="Proteomes" id="UP000652761">
    <property type="component" value="Unassembled WGS sequence"/>
</dbReference>
<evidence type="ECO:0000313" key="1">
    <source>
        <dbReference type="EMBL" id="MQL69525.1"/>
    </source>
</evidence>
<comment type="caution">
    <text evidence="1">The sequence shown here is derived from an EMBL/GenBank/DDBJ whole genome shotgun (WGS) entry which is preliminary data.</text>
</comment>
<keyword evidence="2" id="KW-1185">Reference proteome</keyword>
<feature type="non-terminal residue" evidence="1">
    <location>
        <position position="144"/>
    </location>
</feature>
<organism evidence="1 2">
    <name type="scientific">Colocasia esculenta</name>
    <name type="common">Wild taro</name>
    <name type="synonym">Arum esculentum</name>
    <dbReference type="NCBI Taxonomy" id="4460"/>
    <lineage>
        <taxon>Eukaryota</taxon>
        <taxon>Viridiplantae</taxon>
        <taxon>Streptophyta</taxon>
        <taxon>Embryophyta</taxon>
        <taxon>Tracheophyta</taxon>
        <taxon>Spermatophyta</taxon>
        <taxon>Magnoliopsida</taxon>
        <taxon>Liliopsida</taxon>
        <taxon>Araceae</taxon>
        <taxon>Aroideae</taxon>
        <taxon>Colocasieae</taxon>
        <taxon>Colocasia</taxon>
    </lineage>
</organism>